<evidence type="ECO:0000313" key="2">
    <source>
        <dbReference type="EMBL" id="EPH42703.1"/>
    </source>
</evidence>
<gene>
    <name evidence="2" type="ORF">STRAU_4290</name>
</gene>
<protein>
    <submittedName>
        <fullName evidence="2">Uncharacterized protein</fullName>
    </submittedName>
</protein>
<reference evidence="2 3" key="1">
    <citation type="submission" date="2013-02" db="EMBL/GenBank/DDBJ databases">
        <title>Draft Genome Sequence of Streptomyces aurantiacus, Which Produces Setomimycin.</title>
        <authorList>
            <person name="Gruening B.A."/>
            <person name="Praeg A."/>
            <person name="Erxleben A."/>
            <person name="Guenther S."/>
            <person name="Mueller M."/>
        </authorList>
    </citation>
    <scope>NUCLEOTIDE SEQUENCE [LARGE SCALE GENOMIC DNA]</scope>
    <source>
        <strain evidence="2 3">JA 4570</strain>
    </source>
</reference>
<evidence type="ECO:0000313" key="3">
    <source>
        <dbReference type="Proteomes" id="UP000014629"/>
    </source>
</evidence>
<evidence type="ECO:0000256" key="1">
    <source>
        <dbReference type="SAM" id="MobiDB-lite"/>
    </source>
</evidence>
<name>S3ZHU7_9ACTN</name>
<accession>S3ZHU7</accession>
<dbReference type="Proteomes" id="UP000014629">
    <property type="component" value="Unassembled WGS sequence"/>
</dbReference>
<comment type="caution">
    <text evidence="2">The sequence shown here is derived from an EMBL/GenBank/DDBJ whole genome shotgun (WGS) entry which is preliminary data.</text>
</comment>
<proteinExistence type="predicted"/>
<feature type="region of interest" description="Disordered" evidence="1">
    <location>
        <begin position="1"/>
        <end position="37"/>
    </location>
</feature>
<sequence>MRHRVAQGPGRASARPNSPLCNGGCPHRRRGGRARPQ</sequence>
<dbReference type="AlphaFoldDB" id="S3ZHU7"/>
<dbReference type="EMBL" id="AOPZ01000217">
    <property type="protein sequence ID" value="EPH42703.1"/>
    <property type="molecule type" value="Genomic_DNA"/>
</dbReference>
<organism evidence="2 3">
    <name type="scientific">Streptomyces aurantiacus JA 4570</name>
    <dbReference type="NCBI Taxonomy" id="1286094"/>
    <lineage>
        <taxon>Bacteria</taxon>
        <taxon>Bacillati</taxon>
        <taxon>Actinomycetota</taxon>
        <taxon>Actinomycetes</taxon>
        <taxon>Kitasatosporales</taxon>
        <taxon>Streptomycetaceae</taxon>
        <taxon>Streptomyces</taxon>
        <taxon>Streptomyces aurantiacus group</taxon>
    </lineage>
</organism>
<feature type="compositionally biased region" description="Basic residues" evidence="1">
    <location>
        <begin position="26"/>
        <end position="37"/>
    </location>
</feature>
<keyword evidence="3" id="KW-1185">Reference proteome</keyword>
<dbReference type="PATRIC" id="fig|1286094.4.peg.4238"/>